<organism evidence="11 12">
    <name type="scientific">Pseudoalteromonas luteoviolacea</name>
    <dbReference type="NCBI Taxonomy" id="43657"/>
    <lineage>
        <taxon>Bacteria</taxon>
        <taxon>Pseudomonadati</taxon>
        <taxon>Pseudomonadota</taxon>
        <taxon>Gammaproteobacteria</taxon>
        <taxon>Alteromonadales</taxon>
        <taxon>Pseudoalteromonadaceae</taxon>
        <taxon>Pseudoalteromonas</taxon>
    </lineage>
</organism>
<dbReference type="SUPFAM" id="SSF47384">
    <property type="entry name" value="Homodimeric domain of signal transducing histidine kinase"/>
    <property type="match status" value="1"/>
</dbReference>
<evidence type="ECO:0000256" key="4">
    <source>
        <dbReference type="ARBA" id="ARBA00022679"/>
    </source>
</evidence>
<gene>
    <name evidence="11" type="ORF">A7985_23310</name>
</gene>
<keyword evidence="9" id="KW-0472">Membrane</keyword>
<evidence type="ECO:0000256" key="8">
    <source>
        <dbReference type="ARBA" id="ARBA00023012"/>
    </source>
</evidence>
<dbReference type="PANTHER" id="PTHR43065:SF46">
    <property type="entry name" value="C4-DICARBOXYLATE TRANSPORT SENSOR PROTEIN DCTB"/>
    <property type="match status" value="1"/>
</dbReference>
<dbReference type="Pfam" id="PF00512">
    <property type="entry name" value="HisKA"/>
    <property type="match status" value="1"/>
</dbReference>
<evidence type="ECO:0000256" key="1">
    <source>
        <dbReference type="ARBA" id="ARBA00000085"/>
    </source>
</evidence>
<dbReference type="Proteomes" id="UP000093366">
    <property type="component" value="Unassembled WGS sequence"/>
</dbReference>
<evidence type="ECO:0000256" key="7">
    <source>
        <dbReference type="ARBA" id="ARBA00022840"/>
    </source>
</evidence>
<dbReference type="GO" id="GO:0005524">
    <property type="term" value="F:ATP binding"/>
    <property type="evidence" value="ECO:0007669"/>
    <property type="project" value="UniProtKB-KW"/>
</dbReference>
<dbReference type="EC" id="2.7.13.3" evidence="2"/>
<dbReference type="SMART" id="SM00388">
    <property type="entry name" value="HisKA"/>
    <property type="match status" value="1"/>
</dbReference>
<keyword evidence="9" id="KW-1133">Transmembrane helix</keyword>
<keyword evidence="5" id="KW-0547">Nucleotide-binding</keyword>
<dbReference type="SMART" id="SM00387">
    <property type="entry name" value="HATPase_c"/>
    <property type="match status" value="1"/>
</dbReference>
<dbReference type="InterPro" id="IPR036890">
    <property type="entry name" value="HATPase_C_sf"/>
</dbReference>
<dbReference type="Pfam" id="PF02518">
    <property type="entry name" value="HATPase_c"/>
    <property type="match status" value="1"/>
</dbReference>
<name>A0A1C0TJQ4_9GAMM</name>
<dbReference type="InterPro" id="IPR036097">
    <property type="entry name" value="HisK_dim/P_sf"/>
</dbReference>
<evidence type="ECO:0000259" key="10">
    <source>
        <dbReference type="PROSITE" id="PS50109"/>
    </source>
</evidence>
<dbReference type="CDD" id="cd00082">
    <property type="entry name" value="HisKA"/>
    <property type="match status" value="1"/>
</dbReference>
<evidence type="ECO:0000256" key="9">
    <source>
        <dbReference type="SAM" id="Phobius"/>
    </source>
</evidence>
<dbReference type="PANTHER" id="PTHR43065">
    <property type="entry name" value="SENSOR HISTIDINE KINASE"/>
    <property type="match status" value="1"/>
</dbReference>
<comment type="catalytic activity">
    <reaction evidence="1">
        <text>ATP + protein L-histidine = ADP + protein N-phospho-L-histidine.</text>
        <dbReference type="EC" id="2.7.13.3"/>
    </reaction>
</comment>
<keyword evidence="3" id="KW-0597">Phosphoprotein</keyword>
<keyword evidence="4" id="KW-0808">Transferase</keyword>
<keyword evidence="8" id="KW-0902">Two-component regulatory system</keyword>
<dbReference type="GO" id="GO:0000155">
    <property type="term" value="F:phosphorelay sensor kinase activity"/>
    <property type="evidence" value="ECO:0007669"/>
    <property type="project" value="InterPro"/>
</dbReference>
<evidence type="ECO:0000256" key="5">
    <source>
        <dbReference type="ARBA" id="ARBA00022741"/>
    </source>
</evidence>
<feature type="transmembrane region" description="Helical" evidence="9">
    <location>
        <begin position="27"/>
        <end position="46"/>
    </location>
</feature>
<evidence type="ECO:0000256" key="3">
    <source>
        <dbReference type="ARBA" id="ARBA00022553"/>
    </source>
</evidence>
<dbReference type="PROSITE" id="PS50109">
    <property type="entry name" value="HIS_KIN"/>
    <property type="match status" value="1"/>
</dbReference>
<protein>
    <recommendedName>
        <fullName evidence="2">histidine kinase</fullName>
        <ecNumber evidence="2">2.7.13.3</ecNumber>
    </recommendedName>
</protein>
<sequence length="418" mass="48194">MLCALLLLSISFLVMLGLLFDFSSLAVFTLLVLFIPFFIGFSINFYRVFIGWNYNINSFIDTVSVGDFSHKLKSPFKHGVVASIYDELNRLSFSIQDKKDVYDQNIFLIYRLMEQLNEPVIVLNHNHCLIHANIPFSRFIGKPWKTLRMAGSDKFGLVMDEQGEWQFQDKKKKSRWQLRQSQFQESHDFYHLIILIDIEKEIRQTQRHSWQQIIRVLSHEIRNSLTPIASLSEAMLEDCQSGAEVSSQAYAQALETIHNRSKSLSEFVSKYAELGKSINLRKSVLNTQDLFDSVLKLFPSYRFQVLGEAIQLQVDKSAFEQVIINLIKNAVEAAFENTAIQIEVRNTRGVNYIFIRNVGHKIVNEDNLFVPYYSTKEDGQGIGLFFCRDIVEKHEGRLTLQNSQSIEGVEAIIELPAN</sequence>
<keyword evidence="6" id="KW-0418">Kinase</keyword>
<dbReference type="Gene3D" id="1.10.287.130">
    <property type="match status" value="1"/>
</dbReference>
<dbReference type="AlphaFoldDB" id="A0A1C0TJQ4"/>
<feature type="domain" description="Histidine kinase" evidence="10">
    <location>
        <begin position="216"/>
        <end position="418"/>
    </location>
</feature>
<evidence type="ECO:0000256" key="6">
    <source>
        <dbReference type="ARBA" id="ARBA00022777"/>
    </source>
</evidence>
<keyword evidence="9" id="KW-0812">Transmembrane</keyword>
<reference evidence="12" key="1">
    <citation type="submission" date="2016-07" db="EMBL/GenBank/DDBJ databases">
        <authorList>
            <person name="Florea S."/>
            <person name="Webb J.S."/>
            <person name="Jaromczyk J."/>
            <person name="Schardl C.L."/>
        </authorList>
    </citation>
    <scope>NUCLEOTIDE SEQUENCE [LARGE SCALE GENOMIC DNA]</scope>
    <source>
        <strain evidence="12">IPB1</strain>
    </source>
</reference>
<dbReference type="InterPro" id="IPR004358">
    <property type="entry name" value="Sig_transdc_His_kin-like_C"/>
</dbReference>
<accession>A0A1C0TJQ4</accession>
<dbReference type="Gene3D" id="3.30.565.10">
    <property type="entry name" value="Histidine kinase-like ATPase, C-terminal domain"/>
    <property type="match status" value="1"/>
</dbReference>
<dbReference type="InterPro" id="IPR005467">
    <property type="entry name" value="His_kinase_dom"/>
</dbReference>
<keyword evidence="7" id="KW-0067">ATP-binding</keyword>
<dbReference type="SUPFAM" id="SSF55874">
    <property type="entry name" value="ATPase domain of HSP90 chaperone/DNA topoisomerase II/histidine kinase"/>
    <property type="match status" value="1"/>
</dbReference>
<comment type="caution">
    <text evidence="11">The sequence shown here is derived from an EMBL/GenBank/DDBJ whole genome shotgun (WGS) entry which is preliminary data.</text>
</comment>
<dbReference type="EMBL" id="MAUJ01000014">
    <property type="protein sequence ID" value="OCQ18700.1"/>
    <property type="molecule type" value="Genomic_DNA"/>
</dbReference>
<dbReference type="InterPro" id="IPR003594">
    <property type="entry name" value="HATPase_dom"/>
</dbReference>
<evidence type="ECO:0000256" key="2">
    <source>
        <dbReference type="ARBA" id="ARBA00012438"/>
    </source>
</evidence>
<dbReference type="PRINTS" id="PR00344">
    <property type="entry name" value="BCTRLSENSOR"/>
</dbReference>
<evidence type="ECO:0000313" key="11">
    <source>
        <dbReference type="EMBL" id="OCQ18700.1"/>
    </source>
</evidence>
<proteinExistence type="predicted"/>
<dbReference type="InterPro" id="IPR003661">
    <property type="entry name" value="HisK_dim/P_dom"/>
</dbReference>
<evidence type="ECO:0000313" key="12">
    <source>
        <dbReference type="Proteomes" id="UP000093366"/>
    </source>
</evidence>